<reference evidence="2" key="1">
    <citation type="journal article" date="2019" name="Int. J. Syst. Evol. Microbiol.">
        <title>The Global Catalogue of Microorganisms (GCM) 10K type strain sequencing project: providing services to taxonomists for standard genome sequencing and annotation.</title>
        <authorList>
            <consortium name="The Broad Institute Genomics Platform"/>
            <consortium name="The Broad Institute Genome Sequencing Center for Infectious Disease"/>
            <person name="Wu L."/>
            <person name="Ma J."/>
        </authorList>
    </citation>
    <scope>NUCLEOTIDE SEQUENCE [LARGE SCALE GENOMIC DNA]</scope>
    <source>
        <strain evidence="2">JCM 18123</strain>
    </source>
</reference>
<dbReference type="RefSeq" id="WP_345555954.1">
    <property type="nucleotide sequence ID" value="NZ_BAABIK010000006.1"/>
</dbReference>
<sequence length="213" mass="23334">MLFIEVFAPQGALGAEGRELLATRLVELDDGVDRGEYHPESVEENSRAYTQVVVHEPLTWFAGEHKVGADWPQRYAVRVRLPSPWVKEAAGEFVERYNRIVANTVRNVRGPGAEPQVWVEVHGVREGTLGLDGQVMGSEAITRLFTGSWRESVEGRGPVPGPEPGTVHCPVCSMVVKLDGSAITLDHEGDVYGYCSKHCRKAHAEELGVPVPA</sequence>
<name>A0ABP9GA56_9ACTN</name>
<dbReference type="EMBL" id="BAABIK010000006">
    <property type="protein sequence ID" value="GAA4935027.1"/>
    <property type="molecule type" value="Genomic_DNA"/>
</dbReference>
<evidence type="ECO:0000313" key="2">
    <source>
        <dbReference type="Proteomes" id="UP001499993"/>
    </source>
</evidence>
<organism evidence="1 2">
    <name type="scientific">Streptomonospora halophila</name>
    <dbReference type="NCBI Taxonomy" id="427369"/>
    <lineage>
        <taxon>Bacteria</taxon>
        <taxon>Bacillati</taxon>
        <taxon>Actinomycetota</taxon>
        <taxon>Actinomycetes</taxon>
        <taxon>Streptosporangiales</taxon>
        <taxon>Nocardiopsidaceae</taxon>
        <taxon>Streptomonospora</taxon>
    </lineage>
</organism>
<protein>
    <recommendedName>
        <fullName evidence="3">YHS domain-containing protein</fullName>
    </recommendedName>
</protein>
<accession>A0ABP9GA56</accession>
<dbReference type="Proteomes" id="UP001499993">
    <property type="component" value="Unassembled WGS sequence"/>
</dbReference>
<comment type="caution">
    <text evidence="1">The sequence shown here is derived from an EMBL/GenBank/DDBJ whole genome shotgun (WGS) entry which is preliminary data.</text>
</comment>
<evidence type="ECO:0008006" key="3">
    <source>
        <dbReference type="Google" id="ProtNLM"/>
    </source>
</evidence>
<gene>
    <name evidence="1" type="ORF">GCM10023224_14620</name>
</gene>
<proteinExistence type="predicted"/>
<keyword evidence="2" id="KW-1185">Reference proteome</keyword>
<evidence type="ECO:0000313" key="1">
    <source>
        <dbReference type="EMBL" id="GAA4935027.1"/>
    </source>
</evidence>